<sequence>MFGIKKKSKKSNKHKSPKKLPKFKGQSGFTYPFGFIENDAYLFLGRQTWSIFDIVFQYGTNRQVGIGWVTRLIPSSLIEDGKVILVQRQKGVPKDVEDSIVGKRINSSALTMDNNQDSDARENSKNSSRITDLGIAASLSKNDVIVDSDMVLIVKGKRPKDVEQVIHDLKLNYQNDDIHGVLIVRRTGEQLKSLKEILIGIHDDSYHNTDMTTVAAGRMFMPSAGFSDPRGVFVGIDRYSLINNNPAIIDFSDIRNAVIYMGGVRPYVSIGGYEGGAFMQNGGTAVSHVIADGNYLNGGRTHHIVLSHNDFHTTDSLVFDMNKEAINPFEVFGSPETVVQDANANFDKVNTMLLMAAGAENNDYIKANLKSNLIDWYTYKARGNGIYSPDPEHEPIKAQRILASDDHSEYPVPGDFLLNANNMMSEAQSPEERRDAKLMYQVLSNLVASYPSVFNKHTTLPNVFTSNDRNIYYDLSNLGEDQKLTSIVFLNTLAYVTHRALPGEVIVIDGIDEMDLPVETLYTYKKRMDRKNIGLISVFEHTNRSINPISYEDFTGRLNQQDMVVLGGITPDDEVAFGRSWQESLPRTVANQLKGAKKGILYFYRNRDHLGALVDTHLIL</sequence>
<evidence type="ECO:0000256" key="1">
    <source>
        <dbReference type="SAM" id="MobiDB-lite"/>
    </source>
</evidence>
<reference evidence="2 3" key="1">
    <citation type="submission" date="2019-11" db="EMBL/GenBank/DDBJ databases">
        <title>Gastrointestinal microbiota of Peromyscus leucopus.</title>
        <authorList>
            <person name="Milovic A."/>
            <person name="Bassam K."/>
            <person name="Barbour A.G."/>
        </authorList>
    </citation>
    <scope>NUCLEOTIDE SEQUENCE [LARGE SCALE GENOMIC DNA]</scope>
    <source>
        <strain evidence="2 3">LL8</strain>
    </source>
</reference>
<evidence type="ECO:0000313" key="2">
    <source>
        <dbReference type="EMBL" id="MTE03614.1"/>
    </source>
</evidence>
<proteinExistence type="predicted"/>
<feature type="compositionally biased region" description="Basic residues" evidence="1">
    <location>
        <begin position="1"/>
        <end position="22"/>
    </location>
</feature>
<dbReference type="RefSeq" id="WP_155692786.1">
    <property type="nucleotide sequence ID" value="NZ_WKKC01000021.1"/>
</dbReference>
<dbReference type="AlphaFoldDB" id="A0A9X4X9E0"/>
<organism evidence="2 3">
    <name type="scientific">Lactobacillus johnsonii</name>
    <dbReference type="NCBI Taxonomy" id="33959"/>
    <lineage>
        <taxon>Bacteria</taxon>
        <taxon>Bacillati</taxon>
        <taxon>Bacillota</taxon>
        <taxon>Bacilli</taxon>
        <taxon>Lactobacillales</taxon>
        <taxon>Lactobacillaceae</taxon>
        <taxon>Lactobacillus</taxon>
    </lineage>
</organism>
<dbReference type="Proteomes" id="UP000488295">
    <property type="component" value="Unassembled WGS sequence"/>
</dbReference>
<name>A0A9X4X9E0_LACJH</name>
<gene>
    <name evidence="2" type="ORF">GJU95_07515</name>
</gene>
<evidence type="ECO:0000313" key="3">
    <source>
        <dbReference type="Proteomes" id="UP000488295"/>
    </source>
</evidence>
<comment type="caution">
    <text evidence="2">The sequence shown here is derived from an EMBL/GenBank/DDBJ whole genome shotgun (WGS) entry which is preliminary data.</text>
</comment>
<dbReference type="EMBL" id="WKKC01000021">
    <property type="protein sequence ID" value="MTE03614.1"/>
    <property type="molecule type" value="Genomic_DNA"/>
</dbReference>
<feature type="region of interest" description="Disordered" evidence="1">
    <location>
        <begin position="1"/>
        <end position="23"/>
    </location>
</feature>
<accession>A0A9X4X9E0</accession>
<protein>
    <submittedName>
        <fullName evidence="2">Uncharacterized protein</fullName>
    </submittedName>
</protein>